<name>A0ABY8BST2_AFICR</name>
<protein>
    <submittedName>
        <fullName evidence="1">DUF2946 domain-containing protein</fullName>
    </submittedName>
</protein>
<proteinExistence type="predicted"/>
<reference evidence="1 2" key="1">
    <citation type="submission" date="2022-11" db="EMBL/GenBank/DDBJ databases">
        <authorList>
            <person name="Siebert D."/>
            <person name="Busche T."/>
            <person name="Saydam E."/>
            <person name="Kalinowski J."/>
            <person name="Ruckert C."/>
            <person name="Blombach B."/>
        </authorList>
    </citation>
    <scope>NUCLEOTIDE SEQUENCE [LARGE SCALE GENOMIC DNA]</scope>
    <source>
        <strain evidence="1 2">DSM 1083</strain>
    </source>
</reference>
<sequence length="121" mass="12921">MRKRLGHLVPIVMIAVLVQLFAPIAMMRAAAAASNDPLSGIVICSGEHDGTASDTAPSAAHTNCCPLCAVAHVVPTLDHPVALHVAIQRIYQRVAWLESRTPFRRGGIDDRPHARGPPAYS</sequence>
<evidence type="ECO:0000313" key="1">
    <source>
        <dbReference type="EMBL" id="WEF53045.1"/>
    </source>
</evidence>
<dbReference type="EMBL" id="CP113162">
    <property type="protein sequence ID" value="WEF53045.1"/>
    <property type="molecule type" value="Genomic_DNA"/>
</dbReference>
<keyword evidence="2" id="KW-1185">Reference proteome</keyword>
<dbReference type="Pfam" id="PF11162">
    <property type="entry name" value="DUF2946"/>
    <property type="match status" value="1"/>
</dbReference>
<dbReference type="RefSeq" id="WP_275248558.1">
    <property type="nucleotide sequence ID" value="NZ_BAABDX010000001.1"/>
</dbReference>
<organism evidence="1 2">
    <name type="scientific">Afipia carboxydohydrogena</name>
    <name type="common">Pseudomonas carboxydohydrogena</name>
    <dbReference type="NCBI Taxonomy" id="290"/>
    <lineage>
        <taxon>Bacteria</taxon>
        <taxon>Pseudomonadati</taxon>
        <taxon>Pseudomonadota</taxon>
        <taxon>Alphaproteobacteria</taxon>
        <taxon>Hyphomicrobiales</taxon>
        <taxon>Nitrobacteraceae</taxon>
        <taxon>Afipia</taxon>
    </lineage>
</organism>
<gene>
    <name evidence="1" type="ORF">AFIC_001567</name>
</gene>
<dbReference type="InterPro" id="IPR021333">
    <property type="entry name" value="DUF2946"/>
</dbReference>
<dbReference type="Proteomes" id="UP001213907">
    <property type="component" value="Chromosome"/>
</dbReference>
<evidence type="ECO:0000313" key="2">
    <source>
        <dbReference type="Proteomes" id="UP001213907"/>
    </source>
</evidence>
<accession>A0ABY8BST2</accession>